<dbReference type="Proteomes" id="UP000019202">
    <property type="component" value="Unassembled WGS sequence"/>
</dbReference>
<protein>
    <submittedName>
        <fullName evidence="4">Sorbitol-6-phosphate 2-dehydrogenase</fullName>
        <ecNumber evidence="4">1.1.1.140</ecNumber>
    </submittedName>
</protein>
<dbReference type="Gene3D" id="3.40.50.720">
    <property type="entry name" value="NAD(P)-binding Rossmann-like Domain"/>
    <property type="match status" value="1"/>
</dbReference>
<dbReference type="RefSeq" id="WP_038241434.1">
    <property type="nucleotide sequence ID" value="NZ_CAWLWS010000132.1"/>
</dbReference>
<dbReference type="PROSITE" id="PS00061">
    <property type="entry name" value="ADH_SHORT"/>
    <property type="match status" value="1"/>
</dbReference>
<dbReference type="Pfam" id="PF00106">
    <property type="entry name" value="adh_short"/>
    <property type="match status" value="1"/>
</dbReference>
<dbReference type="PRINTS" id="PR00080">
    <property type="entry name" value="SDRFAMILY"/>
</dbReference>
<dbReference type="EMBL" id="CBXF010000132">
    <property type="protein sequence ID" value="CDL85291.1"/>
    <property type="molecule type" value="Genomic_DNA"/>
</dbReference>
<keyword evidence="2 4" id="KW-0560">Oxidoreductase</keyword>
<keyword evidence="5" id="KW-1185">Reference proteome</keyword>
<dbReference type="EC" id="1.1.1.140" evidence="4"/>
<dbReference type="FunFam" id="3.40.50.720:FF:000091">
    <property type="entry name" value="Sorbitol-6-phosphate dehydrogenase"/>
    <property type="match status" value="1"/>
</dbReference>
<evidence type="ECO:0000313" key="4">
    <source>
        <dbReference type="EMBL" id="CDL85291.1"/>
    </source>
</evidence>
<dbReference type="PANTHER" id="PTHR43669">
    <property type="entry name" value="5-KETO-D-GLUCONATE 5-REDUCTASE"/>
    <property type="match status" value="1"/>
</dbReference>
<comment type="caution">
    <text evidence="4">The sequence shown here is derived from an EMBL/GenBank/DDBJ whole genome shotgun (WGS) entry which is preliminary data.</text>
</comment>
<name>W1J603_9GAMM</name>
<dbReference type="PANTHER" id="PTHR43669:SF8">
    <property type="entry name" value="SHORT-CHAIN TYPE DEHYDROGENASE_REDUCTASE-RELATED"/>
    <property type="match status" value="1"/>
</dbReference>
<accession>W1J603</accession>
<dbReference type="GeneID" id="97124254"/>
<evidence type="ECO:0000256" key="2">
    <source>
        <dbReference type="ARBA" id="ARBA00023002"/>
    </source>
</evidence>
<dbReference type="OrthoDB" id="20590at2"/>
<dbReference type="GO" id="GO:0009010">
    <property type="term" value="F:sorbitol-6-phosphate 2-dehydrogenase activity"/>
    <property type="evidence" value="ECO:0007669"/>
    <property type="project" value="UniProtKB-EC"/>
</dbReference>
<dbReference type="InterPro" id="IPR020904">
    <property type="entry name" value="Sc_DH/Rdtase_CS"/>
</dbReference>
<evidence type="ECO:0000256" key="1">
    <source>
        <dbReference type="ARBA" id="ARBA00006484"/>
    </source>
</evidence>
<dbReference type="AlphaFoldDB" id="W1J603"/>
<dbReference type="InterPro" id="IPR036291">
    <property type="entry name" value="NAD(P)-bd_dom_sf"/>
</dbReference>
<gene>
    <name evidence="4" type="primary">srlD</name>
    <name evidence="4" type="ORF">XSR1_70031</name>
</gene>
<dbReference type="NCBIfam" id="NF009050">
    <property type="entry name" value="PRK12384.1"/>
    <property type="match status" value="1"/>
</dbReference>
<evidence type="ECO:0000256" key="3">
    <source>
        <dbReference type="RuleBase" id="RU000363"/>
    </source>
</evidence>
<evidence type="ECO:0000313" key="5">
    <source>
        <dbReference type="Proteomes" id="UP000019202"/>
    </source>
</evidence>
<sequence>MSDVAVVVGGGQTLGAFLCEGLAEAGYRVAVADLNGENASKVASSLNDKYKTGTAKGFQVDATCEESVKALATSVAATFHQVNLLVYSAGIAKAAPITHFPLNDFELSLQVNLIGYFLTAREFAQIMIREGIKGRIIQINSKSGKMGSKHNTGYSAAKFGGVGLTQSLALDLAEYGITVHSLMLGNLLKSPMFQSLIPQYAEKLKIKPEEVESVYTAKVPLNRGCEYQDVLNALLFYASDKASYCTGQSINITGGQVMF</sequence>
<comment type="similarity">
    <text evidence="1 3">Belongs to the short-chain dehydrogenases/reductases (SDR) family.</text>
</comment>
<proteinExistence type="inferred from homology"/>
<reference evidence="4" key="1">
    <citation type="submission" date="2013-11" db="EMBL/GenBank/DDBJ databases">
        <title>Draft genome sequence and annotation of the entomopathogenic bacteria, Xenorhabdus cabanillasi strain JM26 and Xenorhabdus szentirmai strain DSM 16338.</title>
        <authorList>
            <person name="Gualtieri M."/>
            <person name="Ogier J.C."/>
            <person name="Pages S."/>
            <person name="Givaudan A."/>
            <person name="Gaudriault S."/>
        </authorList>
    </citation>
    <scope>NUCLEOTIDE SEQUENCE [LARGE SCALE GENOMIC DNA]</scope>
    <source>
        <strain evidence="4">DSM 16338</strain>
    </source>
</reference>
<dbReference type="PRINTS" id="PR00081">
    <property type="entry name" value="GDHRDH"/>
</dbReference>
<dbReference type="InterPro" id="IPR002347">
    <property type="entry name" value="SDR_fam"/>
</dbReference>
<dbReference type="SUPFAM" id="SSF51735">
    <property type="entry name" value="NAD(P)-binding Rossmann-fold domains"/>
    <property type="match status" value="1"/>
</dbReference>
<dbReference type="STRING" id="1427518.XSR1_70031"/>
<organism evidence="4 5">
    <name type="scientific">Xenorhabdus szentirmaii DSM 16338</name>
    <dbReference type="NCBI Taxonomy" id="1427518"/>
    <lineage>
        <taxon>Bacteria</taxon>
        <taxon>Pseudomonadati</taxon>
        <taxon>Pseudomonadota</taxon>
        <taxon>Gammaproteobacteria</taxon>
        <taxon>Enterobacterales</taxon>
        <taxon>Morganellaceae</taxon>
        <taxon>Xenorhabdus</taxon>
    </lineage>
</organism>